<comment type="caution">
    <text evidence="2">The sequence shown here is derived from an EMBL/GenBank/DDBJ whole genome shotgun (WGS) entry which is preliminary data.</text>
</comment>
<organism evidence="2 3">
    <name type="scientific">Streptomyces spirodelae</name>
    <dbReference type="NCBI Taxonomy" id="2812904"/>
    <lineage>
        <taxon>Bacteria</taxon>
        <taxon>Bacillati</taxon>
        <taxon>Actinomycetota</taxon>
        <taxon>Actinomycetes</taxon>
        <taxon>Kitasatosporales</taxon>
        <taxon>Streptomycetaceae</taxon>
        <taxon>Streptomyces</taxon>
    </lineage>
</organism>
<protein>
    <recommendedName>
        <fullName evidence="1">RiboL-PSP-HEPN domain-containing protein</fullName>
    </recommendedName>
</protein>
<evidence type="ECO:0000313" key="2">
    <source>
        <dbReference type="EMBL" id="MBO8189228.1"/>
    </source>
</evidence>
<reference evidence="2 3" key="1">
    <citation type="submission" date="2021-02" db="EMBL/GenBank/DDBJ databases">
        <title>Streptomyces spirodelae sp. nov., isolated from duckweed.</title>
        <authorList>
            <person name="Saimee Y."/>
            <person name="Duangmal K."/>
        </authorList>
    </citation>
    <scope>NUCLEOTIDE SEQUENCE [LARGE SCALE GENOMIC DNA]</scope>
    <source>
        <strain evidence="2 3">DW4-2</strain>
    </source>
</reference>
<gene>
    <name evidence="2" type="ORF">JW592_27775</name>
</gene>
<sequence length="253" mass="28572">MGAPPKPSARAAFDANIEDAEILVDLAKTLVNQRRYRMRREMRERLGEALSVPKKHREDLECLENDRVFVTFKPGHAALREKLDEPNLRPLLRQALVAACAAVETFCADRVMERYTKAIKSSPPPSGLLELSMTVGDYLTIEDRYKRKSWGLRQVVELEIRQRASPAPAQIGQLFSLVGEKKLMTRIDKRRKVPTGQSTTELDRIVKRRNLIAHTGDRSGRGRATITVEEVEADLATIVSIVDALDQETNSER</sequence>
<dbReference type="RefSeq" id="WP_209267996.1">
    <property type="nucleotide sequence ID" value="NZ_JAFFZN010000032.1"/>
</dbReference>
<name>A0ABS3X1M3_9ACTN</name>
<dbReference type="EMBL" id="JAFFZN010000032">
    <property type="protein sequence ID" value="MBO8189228.1"/>
    <property type="molecule type" value="Genomic_DNA"/>
</dbReference>
<evidence type="ECO:0000313" key="3">
    <source>
        <dbReference type="Proteomes" id="UP001518976"/>
    </source>
</evidence>
<dbReference type="Proteomes" id="UP001518976">
    <property type="component" value="Unassembled WGS sequence"/>
</dbReference>
<evidence type="ECO:0000259" key="1">
    <source>
        <dbReference type="Pfam" id="PF18735"/>
    </source>
</evidence>
<keyword evidence="3" id="KW-1185">Reference proteome</keyword>
<dbReference type="InterPro" id="IPR041519">
    <property type="entry name" value="HEPN_RiboL-PSP"/>
</dbReference>
<dbReference type="Pfam" id="PF18735">
    <property type="entry name" value="HEPN_RiboL-PSP"/>
    <property type="match status" value="1"/>
</dbReference>
<feature type="domain" description="RiboL-PSP-HEPN" evidence="1">
    <location>
        <begin position="83"/>
        <end position="248"/>
    </location>
</feature>
<proteinExistence type="predicted"/>
<accession>A0ABS3X1M3</accession>